<proteinExistence type="predicted"/>
<evidence type="ECO:0000313" key="4">
    <source>
        <dbReference type="Proteomes" id="UP000076722"/>
    </source>
</evidence>
<dbReference type="Proteomes" id="UP000076722">
    <property type="component" value="Unassembled WGS sequence"/>
</dbReference>
<feature type="compositionally biased region" description="Polar residues" evidence="1">
    <location>
        <begin position="432"/>
        <end position="446"/>
    </location>
</feature>
<feature type="transmembrane region" description="Helical" evidence="2">
    <location>
        <begin position="277"/>
        <end position="301"/>
    </location>
</feature>
<dbReference type="EMBL" id="KV419425">
    <property type="protein sequence ID" value="KZS89727.1"/>
    <property type="molecule type" value="Genomic_DNA"/>
</dbReference>
<sequence length="538" mass="56438">MARSRASPDDLLAPNPRVMYLRGRAVTPGVSSSISPGPVSSAISSRETSSDTFTSTVSQSSAHALPQAMMLPPQSSTSSDATPAITSEIKAPVTSVVTSIVVSSTETSLSIFQAQAAPLPGSSVGSSDSPLPLAPSSVVGSASPQATSSVVVTALALQTATSASIPLNTLSTGLFVPSTIMQTASVNATSVFQNVISLASISYSMSLESAASAAAASITSMLISESQSELVTTLPNGVTTTFDIGSLLSGLRQTETASSSTGLPSGSDKTFKQDKAAVVTVSTLAGLGVVSFIVLVVTSYLRHRRLRRQDTETAEAAAQANADADDFPQSPDFIPDFSTNHLKASESFRDMAASSMVGYPHDGLTRNPLDRVNTIEEDPGWRSRLRRGLTRCTTGGIAGVGVVHDNEGYSNSEESSTLPNRTQTLRYRGASSIGQNNDPSEYSINHNAGDGETLSRYNSLTTPSWSSPHYFDSPSELKVSKSHTRLPDHLGTASQKRTLSAVPTEVSRYSEDIVSQEPASFVRPVPQYSYSVALRRPS</sequence>
<evidence type="ECO:0000256" key="2">
    <source>
        <dbReference type="SAM" id="Phobius"/>
    </source>
</evidence>
<evidence type="ECO:0000256" key="1">
    <source>
        <dbReference type="SAM" id="MobiDB-lite"/>
    </source>
</evidence>
<organism evidence="3 4">
    <name type="scientific">Sistotremastrum niveocremeum HHB9708</name>
    <dbReference type="NCBI Taxonomy" id="1314777"/>
    <lineage>
        <taxon>Eukaryota</taxon>
        <taxon>Fungi</taxon>
        <taxon>Dikarya</taxon>
        <taxon>Basidiomycota</taxon>
        <taxon>Agaricomycotina</taxon>
        <taxon>Agaricomycetes</taxon>
        <taxon>Sistotremastrales</taxon>
        <taxon>Sistotremastraceae</taxon>
        <taxon>Sertulicium</taxon>
        <taxon>Sertulicium niveocremeum</taxon>
    </lineage>
</organism>
<feature type="compositionally biased region" description="Polar residues" evidence="1">
    <location>
        <begin position="73"/>
        <end position="83"/>
    </location>
</feature>
<reference evidence="3 4" key="1">
    <citation type="journal article" date="2016" name="Mol. Biol. Evol.">
        <title>Comparative Genomics of Early-Diverging Mushroom-Forming Fungi Provides Insights into the Origins of Lignocellulose Decay Capabilities.</title>
        <authorList>
            <person name="Nagy L.G."/>
            <person name="Riley R."/>
            <person name="Tritt A."/>
            <person name="Adam C."/>
            <person name="Daum C."/>
            <person name="Floudas D."/>
            <person name="Sun H."/>
            <person name="Yadav J.S."/>
            <person name="Pangilinan J."/>
            <person name="Larsson K.H."/>
            <person name="Matsuura K."/>
            <person name="Barry K."/>
            <person name="Labutti K."/>
            <person name="Kuo R."/>
            <person name="Ohm R.A."/>
            <person name="Bhattacharya S.S."/>
            <person name="Shirouzu T."/>
            <person name="Yoshinaga Y."/>
            <person name="Martin F.M."/>
            <person name="Grigoriev I.V."/>
            <person name="Hibbett D.S."/>
        </authorList>
    </citation>
    <scope>NUCLEOTIDE SEQUENCE [LARGE SCALE GENOMIC DNA]</scope>
    <source>
        <strain evidence="3 4">HHB9708</strain>
    </source>
</reference>
<name>A0A164QJX5_9AGAM</name>
<keyword evidence="2" id="KW-0812">Transmembrane</keyword>
<feature type="compositionally biased region" description="Low complexity" evidence="1">
    <location>
        <begin position="29"/>
        <end position="45"/>
    </location>
</feature>
<evidence type="ECO:0000313" key="3">
    <source>
        <dbReference type="EMBL" id="KZS89727.1"/>
    </source>
</evidence>
<gene>
    <name evidence="3" type="ORF">SISNIDRAFT_458409</name>
</gene>
<dbReference type="AlphaFoldDB" id="A0A164QJX5"/>
<accession>A0A164QJX5</accession>
<protein>
    <submittedName>
        <fullName evidence="3">Uncharacterized protein</fullName>
    </submittedName>
</protein>
<keyword evidence="2" id="KW-1133">Transmembrane helix</keyword>
<feature type="region of interest" description="Disordered" evidence="1">
    <location>
        <begin position="27"/>
        <end position="83"/>
    </location>
</feature>
<keyword evidence="4" id="KW-1185">Reference proteome</keyword>
<feature type="compositionally biased region" description="Polar residues" evidence="1">
    <location>
        <begin position="46"/>
        <end position="62"/>
    </location>
</feature>
<keyword evidence="2" id="KW-0472">Membrane</keyword>
<feature type="region of interest" description="Disordered" evidence="1">
    <location>
        <begin position="430"/>
        <end position="455"/>
    </location>
</feature>